<dbReference type="InterPro" id="IPR036047">
    <property type="entry name" value="F-box-like_dom_sf"/>
</dbReference>
<evidence type="ECO:0000259" key="2">
    <source>
        <dbReference type="Pfam" id="PF12937"/>
    </source>
</evidence>
<evidence type="ECO:0000313" key="4">
    <source>
        <dbReference type="Proteomes" id="UP001244341"/>
    </source>
</evidence>
<sequence length="490" mass="52116">MDHTLDAAALHAILSHLEPRSLCSCSLASSTLATVVNANSLWQPLLQQDFGLYIQAAGSQGVDLQSTYKQLASSKAAHALRFAAVYTDGGCDGMPYDLTYWADHAFQPNCYSPHCSDGKSDISIVALLQPNGCELDVQLAQHRQYLVARCAPAAALLFGPPGGGGGAGGAAAGLQLQSVPQAAASLAGWSSVGLERLFMDLYQRLFMDLYQDLVLHQQGSTWGRLLLRDVPANQVPQELLKLDAAAQRIEARQGHGLYSSVQQAARHMYDSKQLEWVGQQDSSRTTALVHEVAVSRVGHFTCPLAAGALLLGQHPAAAATAAPGSSSSSSADGSTSNPQLQQVLALKHDPAAAALDGANTLDQVLSAVAAGLLPPVLQQGEGTGVQWVEFAPLDAAQREARAQRGWYMRPVVWFRFSTPQQAPLAGMPDGAAATEPQQQQQQHDVIDVDEDKMHEYDDPAEEPNIDVQCVLLRGVAVQLQQGLQGAVTLL</sequence>
<feature type="region of interest" description="Disordered" evidence="1">
    <location>
        <begin position="424"/>
        <end position="444"/>
    </location>
</feature>
<dbReference type="Proteomes" id="UP001244341">
    <property type="component" value="Chromosome 10b"/>
</dbReference>
<dbReference type="EMBL" id="CP126217">
    <property type="protein sequence ID" value="WIA19417.1"/>
    <property type="molecule type" value="Genomic_DNA"/>
</dbReference>
<dbReference type="InterPro" id="IPR001810">
    <property type="entry name" value="F-box_dom"/>
</dbReference>
<protein>
    <recommendedName>
        <fullName evidence="2">F-box domain-containing protein</fullName>
    </recommendedName>
</protein>
<gene>
    <name evidence="3" type="ORF">OEZ85_004036</name>
</gene>
<feature type="region of interest" description="Disordered" evidence="1">
    <location>
        <begin position="319"/>
        <end position="339"/>
    </location>
</feature>
<proteinExistence type="predicted"/>
<dbReference type="SUPFAM" id="SSF81383">
    <property type="entry name" value="F-box domain"/>
    <property type="match status" value="1"/>
</dbReference>
<evidence type="ECO:0000313" key="3">
    <source>
        <dbReference type="EMBL" id="WIA19417.1"/>
    </source>
</evidence>
<dbReference type="Pfam" id="PF12937">
    <property type="entry name" value="F-box-like"/>
    <property type="match status" value="1"/>
</dbReference>
<reference evidence="3 4" key="1">
    <citation type="submission" date="2023-05" db="EMBL/GenBank/DDBJ databases">
        <title>A 100% complete, gapless, phased diploid assembly of the Scenedesmus obliquus UTEX 3031 genome.</title>
        <authorList>
            <person name="Biondi T.C."/>
            <person name="Hanschen E.R."/>
            <person name="Kwon T."/>
            <person name="Eng W."/>
            <person name="Kruse C.P.S."/>
            <person name="Koehler S.I."/>
            <person name="Kunde Y."/>
            <person name="Gleasner C.D."/>
            <person name="You Mak K.T."/>
            <person name="Polle J."/>
            <person name="Hovde B.T."/>
            <person name="Starkenburg S.R."/>
        </authorList>
    </citation>
    <scope>NUCLEOTIDE SEQUENCE [LARGE SCALE GENOMIC DNA]</scope>
    <source>
        <strain evidence="3 4">DOE0152z</strain>
    </source>
</reference>
<accession>A0ABY8UD50</accession>
<dbReference type="Gene3D" id="1.20.1280.50">
    <property type="match status" value="1"/>
</dbReference>
<keyword evidence="4" id="KW-1185">Reference proteome</keyword>
<evidence type="ECO:0000256" key="1">
    <source>
        <dbReference type="SAM" id="MobiDB-lite"/>
    </source>
</evidence>
<feature type="domain" description="F-box" evidence="2">
    <location>
        <begin position="10"/>
        <end position="45"/>
    </location>
</feature>
<feature type="compositionally biased region" description="Low complexity" evidence="1">
    <location>
        <begin position="319"/>
        <end position="336"/>
    </location>
</feature>
<organism evidence="3 4">
    <name type="scientific">Tetradesmus obliquus</name>
    <name type="common">Green alga</name>
    <name type="synonym">Acutodesmus obliquus</name>
    <dbReference type="NCBI Taxonomy" id="3088"/>
    <lineage>
        <taxon>Eukaryota</taxon>
        <taxon>Viridiplantae</taxon>
        <taxon>Chlorophyta</taxon>
        <taxon>core chlorophytes</taxon>
        <taxon>Chlorophyceae</taxon>
        <taxon>CS clade</taxon>
        <taxon>Sphaeropleales</taxon>
        <taxon>Scenedesmaceae</taxon>
        <taxon>Tetradesmus</taxon>
    </lineage>
</organism>
<name>A0ABY8UD50_TETOB</name>